<proteinExistence type="predicted"/>
<feature type="region of interest" description="Disordered" evidence="1">
    <location>
        <begin position="81"/>
        <end position="156"/>
    </location>
</feature>
<feature type="compositionally biased region" description="Basic and acidic residues" evidence="1">
    <location>
        <begin position="486"/>
        <end position="498"/>
    </location>
</feature>
<dbReference type="EMBL" id="JAKLMC020000057">
    <property type="protein sequence ID" value="KAK5947953.1"/>
    <property type="molecule type" value="Genomic_DNA"/>
</dbReference>
<dbReference type="AlphaFoldDB" id="A0AAN8EM64"/>
<accession>A0AAN8EM64</accession>
<protein>
    <submittedName>
        <fullName evidence="2">Uncharacterized protein</fullName>
    </submittedName>
</protein>
<feature type="compositionally biased region" description="Basic and acidic residues" evidence="1">
    <location>
        <begin position="450"/>
        <end position="459"/>
    </location>
</feature>
<gene>
    <name evidence="2" type="ORF">OHC33_010994</name>
</gene>
<evidence type="ECO:0000313" key="2">
    <source>
        <dbReference type="EMBL" id="KAK5947953.1"/>
    </source>
</evidence>
<name>A0AAN8EM64_9EURO</name>
<feature type="compositionally biased region" description="Basic and acidic residues" evidence="1">
    <location>
        <begin position="82"/>
        <end position="97"/>
    </location>
</feature>
<comment type="caution">
    <text evidence="2">The sequence shown here is derived from an EMBL/GenBank/DDBJ whole genome shotgun (WGS) entry which is preliminary data.</text>
</comment>
<dbReference type="Proteomes" id="UP001316803">
    <property type="component" value="Unassembled WGS sequence"/>
</dbReference>
<reference evidence="2 3" key="1">
    <citation type="submission" date="2022-12" db="EMBL/GenBank/DDBJ databases">
        <title>Genomic features and morphological characterization of a novel Knufia sp. strain isolated from spacecraft assembly facility.</title>
        <authorList>
            <person name="Teixeira M."/>
            <person name="Chander A.M."/>
            <person name="Stajich J.E."/>
            <person name="Venkateswaran K."/>
        </authorList>
    </citation>
    <scope>NUCLEOTIDE SEQUENCE [LARGE SCALE GENOMIC DNA]</scope>
    <source>
        <strain evidence="2 3">FJI-L2-BK-P2</strain>
    </source>
</reference>
<organism evidence="2 3">
    <name type="scientific">Knufia fluminis</name>
    <dbReference type="NCBI Taxonomy" id="191047"/>
    <lineage>
        <taxon>Eukaryota</taxon>
        <taxon>Fungi</taxon>
        <taxon>Dikarya</taxon>
        <taxon>Ascomycota</taxon>
        <taxon>Pezizomycotina</taxon>
        <taxon>Eurotiomycetes</taxon>
        <taxon>Chaetothyriomycetidae</taxon>
        <taxon>Chaetothyriales</taxon>
        <taxon>Trichomeriaceae</taxon>
        <taxon>Knufia</taxon>
    </lineage>
</organism>
<evidence type="ECO:0000256" key="1">
    <source>
        <dbReference type="SAM" id="MobiDB-lite"/>
    </source>
</evidence>
<keyword evidence="3" id="KW-1185">Reference proteome</keyword>
<feature type="compositionally biased region" description="Polar residues" evidence="1">
    <location>
        <begin position="509"/>
        <end position="553"/>
    </location>
</feature>
<sequence length="612" mass="67260">MSAPVEAQSLSALTNLFANPPQYPRNPTHRVHEPLVLYIVRVPGSKDVFLSPLKPPTKASISLDAIQSSLYYLHVNTPEDEDLKRSLDQERRSEELSRPQFPVARKPLPSSPLAKHPLPPTPEESQQYQPYKPLAVPPSGLQHQNNSYGPPDRGRDLKLDTRIATGIHRKPISPTAPPTIHNATGDYALSPSIHENQAIRPTRKLVPTYAQTNSRGASPAPSRESAEPVSQHALQDDSVTNGISSPELARRLDSTFLPVTIIRRDPASGSQWNIGTITLLQPTFTGSSIRPVSVELNTPGYGRFARDAGLETPRPGSARSDATSIKQAIQSATISLMSTITPDAPVTSFSRIVDFRRMAMSDLRRTVYQRTNSSDSIGKIDPTKPGLEKNVLAFESPWHGTCTFVNAIDGTSLKIKHTINSNSSAAESTTANVGELRFNLGWSLLSSIKDSDRRRRQPEPDTLPVSELLKSKKENFRQSLQSLKNRTRESYHRTRSSNDSDDVLGDLSNVRTPTTNNLADSQYPQTRMSGVDSQCKQSSDYPRSTFSAQPTASEDNDEEARLSLRLGREKAGGGFRGHSAKLGKLIIEDEGLKMCDLVVGAAMGVWWQHYGG</sequence>
<feature type="region of interest" description="Disordered" evidence="1">
    <location>
        <begin position="210"/>
        <end position="246"/>
    </location>
</feature>
<feature type="region of interest" description="Disordered" evidence="1">
    <location>
        <begin position="450"/>
        <end position="558"/>
    </location>
</feature>
<evidence type="ECO:0000313" key="3">
    <source>
        <dbReference type="Proteomes" id="UP001316803"/>
    </source>
</evidence>